<feature type="compositionally biased region" description="Acidic residues" evidence="3">
    <location>
        <begin position="77"/>
        <end position="91"/>
    </location>
</feature>
<name>A0A2H9TBS0_9ZZZZ</name>
<proteinExistence type="predicted"/>
<dbReference type="SUPFAM" id="SSF56563">
    <property type="entry name" value="Major capsid protein gp5"/>
    <property type="match status" value="1"/>
</dbReference>
<keyword evidence="2" id="KW-0946">Virion</keyword>
<protein>
    <recommendedName>
        <fullName evidence="4">Phage capsid-like C-terminal domain-containing protein</fullName>
    </recommendedName>
</protein>
<gene>
    <name evidence="5" type="ORF">CI610_00347</name>
</gene>
<dbReference type="InterPro" id="IPR054612">
    <property type="entry name" value="Phage_capsid-like_C"/>
</dbReference>
<dbReference type="InterPro" id="IPR024455">
    <property type="entry name" value="Phage_capsid"/>
</dbReference>
<comment type="caution">
    <text evidence="5">The sequence shown here is derived from an EMBL/GenBank/DDBJ whole genome shotgun (WGS) entry which is preliminary data.</text>
</comment>
<evidence type="ECO:0000259" key="4">
    <source>
        <dbReference type="Pfam" id="PF05065"/>
    </source>
</evidence>
<comment type="subcellular location">
    <subcellularLocation>
        <location evidence="1">Virion</location>
    </subcellularLocation>
</comment>
<dbReference type="GO" id="GO:0044423">
    <property type="term" value="C:virion component"/>
    <property type="evidence" value="ECO:0007669"/>
    <property type="project" value="UniProtKB-KW"/>
</dbReference>
<evidence type="ECO:0000256" key="1">
    <source>
        <dbReference type="ARBA" id="ARBA00004328"/>
    </source>
</evidence>
<sequence length="437" mass="48325">MSFDLKPIQEKRRSLADAMHGMLEASEKENRGFDNDELAKWNGMREDIEALDDRLTRMTEDNSRQLVLEQPANLPEGGDDDDDDDEDEIVDDFGVRYRRRKKGSGKGDGDGDEQYRRAFLSWLRSDEPGMSGLSAEDRDHLKRHAVHEERAGATSPSASGGYLVPVSMAGIIQETMKAYGGIRQYATVMSTGAGEDIQFPTNDDTGNKGALVGENQQVAEMDFAFGQATLGAYKYSSNVVRVSIELLQDSNFGLDQFIARKFGQRLGRITSEHYATGTGTNQPQGLMTAAAVGHTTTSTTEVAYKDYLHLKHAVDPAYRQSGSCYWVMNDALLLKAKEMLDANNRPMWKPSMADGSPSLIDGDPYIIDQGVMAPAAGKVALGYGDISEFHIRDVQGFSMHRLVEKYIDYGQIGYLSFLRTDSELLDAAAFKTLKMKS</sequence>
<accession>A0A2H9TBS0</accession>
<feature type="domain" description="Phage capsid-like C-terminal" evidence="4">
    <location>
        <begin position="160"/>
        <end position="434"/>
    </location>
</feature>
<dbReference type="AlphaFoldDB" id="A0A2H9TBS0"/>
<feature type="region of interest" description="Disordered" evidence="3">
    <location>
        <begin position="60"/>
        <end position="94"/>
    </location>
</feature>
<dbReference type="NCBIfam" id="TIGR01554">
    <property type="entry name" value="major_cap_HK97"/>
    <property type="match status" value="1"/>
</dbReference>
<evidence type="ECO:0000256" key="3">
    <source>
        <dbReference type="SAM" id="MobiDB-lite"/>
    </source>
</evidence>
<reference evidence="5" key="1">
    <citation type="journal article" date="2017" name="Appl. Environ. Microbiol.">
        <title>Molecular characterization of an Endozoicomonas-like organism causing infection in king scallop Pecten maximus L.</title>
        <authorList>
            <person name="Cano I."/>
            <person name="van Aerle R."/>
            <person name="Ross S."/>
            <person name="Verner-Jeffreys D.W."/>
            <person name="Paley R.K."/>
            <person name="Rimmer G."/>
            <person name="Ryder D."/>
            <person name="Hooper P."/>
            <person name="Stone D."/>
            <person name="Feist S.W."/>
        </authorList>
    </citation>
    <scope>NUCLEOTIDE SEQUENCE</scope>
</reference>
<organism evidence="5">
    <name type="scientific">invertebrate metagenome</name>
    <dbReference type="NCBI Taxonomy" id="1711999"/>
    <lineage>
        <taxon>unclassified sequences</taxon>
        <taxon>metagenomes</taxon>
        <taxon>organismal metagenomes</taxon>
    </lineage>
</organism>
<dbReference type="Pfam" id="PF05065">
    <property type="entry name" value="Phage_capsid"/>
    <property type="match status" value="1"/>
</dbReference>
<evidence type="ECO:0000313" key="5">
    <source>
        <dbReference type="EMBL" id="PJE80686.1"/>
    </source>
</evidence>
<dbReference type="Gene3D" id="3.30.2400.10">
    <property type="entry name" value="Major capsid protein gp5"/>
    <property type="match status" value="1"/>
</dbReference>
<evidence type="ECO:0000256" key="2">
    <source>
        <dbReference type="ARBA" id="ARBA00022844"/>
    </source>
</evidence>
<dbReference type="EMBL" id="NSIT01000009">
    <property type="protein sequence ID" value="PJE80686.1"/>
    <property type="molecule type" value="Genomic_DNA"/>
</dbReference>